<reference evidence="2" key="1">
    <citation type="journal article" date="2014" name="Sci. Data">
        <title>Genomes of diverse isolates of the marine cyanobacterium Prochlorococcus.</title>
        <authorList>
            <person name="Biller S."/>
            <person name="Berube P."/>
            <person name="Thompson J."/>
            <person name="Kelly L."/>
            <person name="Roggensack S."/>
            <person name="Awad L."/>
            <person name="Roache-Johnson K."/>
            <person name="Ding H."/>
            <person name="Giovannoni S.J."/>
            <person name="Moore L.R."/>
            <person name="Chisholm S.W."/>
        </authorList>
    </citation>
    <scope>NUCLEOTIDE SEQUENCE [LARGE SCALE GENOMIC DNA]</scope>
    <source>
        <strain evidence="2">SB</strain>
    </source>
</reference>
<dbReference type="EMBL" id="JNAS01000002">
    <property type="protein sequence ID" value="KGG08864.1"/>
    <property type="molecule type" value="Genomic_DNA"/>
</dbReference>
<proteinExistence type="predicted"/>
<organism evidence="1 2">
    <name type="scientific">Prochlorococcus marinus str. SB</name>
    <dbReference type="NCBI Taxonomy" id="59926"/>
    <lineage>
        <taxon>Bacteria</taxon>
        <taxon>Bacillati</taxon>
        <taxon>Cyanobacteriota</taxon>
        <taxon>Cyanophyceae</taxon>
        <taxon>Synechococcales</taxon>
        <taxon>Prochlorococcaceae</taxon>
        <taxon>Prochlorococcus</taxon>
    </lineage>
</organism>
<evidence type="ECO:0000313" key="1">
    <source>
        <dbReference type="EMBL" id="KGG08864.1"/>
    </source>
</evidence>
<dbReference type="Proteomes" id="UP000030345">
    <property type="component" value="Unassembled WGS sequence"/>
</dbReference>
<dbReference type="RefSeq" id="WP_257471681.1">
    <property type="nucleotide sequence ID" value="NZ_CP138981.1"/>
</dbReference>
<dbReference type="STRING" id="59926.EV02_1539"/>
<comment type="caution">
    <text evidence="1">The sequence shown here is derived from an EMBL/GenBank/DDBJ whole genome shotgun (WGS) entry which is preliminary data.</text>
</comment>
<sequence length="40" mass="4678">MMKLAIIFLPILFAVIWAAFIGLRINKVETRDGKRKLINY</sequence>
<gene>
    <name evidence="1" type="ORF">EV02_1539</name>
</gene>
<accession>A0A0A2B8B1</accession>
<name>A0A0A2B8B1_PROMR</name>
<evidence type="ECO:0000313" key="2">
    <source>
        <dbReference type="Proteomes" id="UP000030345"/>
    </source>
</evidence>
<protein>
    <submittedName>
        <fullName evidence="1">Uncharacterized protein</fullName>
    </submittedName>
</protein>
<dbReference type="AlphaFoldDB" id="A0A0A2B8B1"/>